<accession>A0ABT6F2J5</accession>
<organism evidence="1 2">
    <name type="scientific">Candidatus Synechococcus calcipolaris G9</name>
    <dbReference type="NCBI Taxonomy" id="1497997"/>
    <lineage>
        <taxon>Bacteria</taxon>
        <taxon>Bacillati</taxon>
        <taxon>Cyanobacteriota</taxon>
        <taxon>Cyanophyceae</taxon>
        <taxon>Synechococcales</taxon>
        <taxon>Synechococcaceae</taxon>
        <taxon>Synechococcus</taxon>
    </lineage>
</organism>
<keyword evidence="2" id="KW-1185">Reference proteome</keyword>
<sequence>MAKGSPQSGQDYETDFYGWTQNQARLLRRGQFTELDIINLSEEIEALGRQQRQELKSRLGILIGHLLKWQYQSEKRSRSWQVTIRGQRRDIQELLLDNPSLKPYIPEALSRGFLVGLDLVVLETPLTYVAFPDECPYTLEQLFDYNFPEGIADLL</sequence>
<name>A0ABT6F2J5_9SYNE</name>
<dbReference type="PANTHER" id="PTHR34235:SF4">
    <property type="entry name" value="SLR0291 PROTEIN"/>
    <property type="match status" value="1"/>
</dbReference>
<reference evidence="1" key="2">
    <citation type="submission" date="2022-01" db="EMBL/GenBank/DDBJ databases">
        <authorList>
            <person name="Zivanovic Y."/>
            <person name="Moreira D."/>
            <person name="Lopez-Garcia P."/>
        </authorList>
    </citation>
    <scope>NUCLEOTIDE SEQUENCE</scope>
    <source>
        <strain evidence="1">G9</strain>
    </source>
</reference>
<evidence type="ECO:0000313" key="1">
    <source>
        <dbReference type="EMBL" id="MDG2992081.1"/>
    </source>
</evidence>
<dbReference type="Pfam" id="PF01724">
    <property type="entry name" value="DUF29"/>
    <property type="match status" value="1"/>
</dbReference>
<dbReference type="Proteomes" id="UP001154265">
    <property type="component" value="Unassembled WGS sequence"/>
</dbReference>
<proteinExistence type="predicted"/>
<comment type="caution">
    <text evidence="1">The sequence shown here is derived from an EMBL/GenBank/DDBJ whole genome shotgun (WGS) entry which is preliminary data.</text>
</comment>
<gene>
    <name evidence="1" type="ORF">L3556_14240</name>
</gene>
<dbReference type="Gene3D" id="1.20.1220.20">
    <property type="entry name" value="Uncharcterised protein PF01724"/>
    <property type="match status" value="1"/>
</dbReference>
<dbReference type="PANTHER" id="PTHR34235">
    <property type="entry name" value="SLR1203 PROTEIN-RELATED"/>
    <property type="match status" value="1"/>
</dbReference>
<dbReference type="EMBL" id="JAKKUT010000007">
    <property type="protein sequence ID" value="MDG2992081.1"/>
    <property type="molecule type" value="Genomic_DNA"/>
</dbReference>
<protein>
    <submittedName>
        <fullName evidence="1">DUF29 domain-containing protein</fullName>
    </submittedName>
</protein>
<evidence type="ECO:0000313" key="2">
    <source>
        <dbReference type="Proteomes" id="UP001154265"/>
    </source>
</evidence>
<reference evidence="1" key="1">
    <citation type="journal article" date="2022" name="Genome Biol. Evol.">
        <title>A New Gene Family Diagnostic for Intracellular Biomineralization of Amorphous Ca Carbonates by Cyanobacteria.</title>
        <authorList>
            <person name="Benzerara K."/>
            <person name="Duprat E."/>
            <person name="Bitard-Feildel T."/>
            <person name="Caumes G."/>
            <person name="Cassier-Chauvat C."/>
            <person name="Chauvat F."/>
            <person name="Dezi M."/>
            <person name="Diop S.I."/>
            <person name="Gaschignard G."/>
            <person name="Gorgen S."/>
            <person name="Gugger M."/>
            <person name="Lopez-Garcia P."/>
            <person name="Millet M."/>
            <person name="Skouri-Panet F."/>
            <person name="Moreira D."/>
            <person name="Callebaut I."/>
        </authorList>
    </citation>
    <scope>NUCLEOTIDE SEQUENCE</scope>
    <source>
        <strain evidence="1">G9</strain>
    </source>
</reference>
<dbReference type="InterPro" id="IPR002636">
    <property type="entry name" value="DUF29"/>
</dbReference>